<keyword evidence="11 20" id="KW-0812">Transmembrane</keyword>
<dbReference type="InterPro" id="IPR048254">
    <property type="entry name" value="CDP_ALCOHOL_P_TRANSF_CS"/>
</dbReference>
<feature type="transmembrane region" description="Helical" evidence="20">
    <location>
        <begin position="176"/>
        <end position="195"/>
    </location>
</feature>
<evidence type="ECO:0000256" key="3">
    <source>
        <dbReference type="ARBA" id="ARBA00005042"/>
    </source>
</evidence>
<dbReference type="PROSITE" id="PS00379">
    <property type="entry name" value="CDP_ALCOHOL_P_TRANSF"/>
    <property type="match status" value="1"/>
</dbReference>
<evidence type="ECO:0000313" key="24">
    <source>
        <dbReference type="Proteomes" id="UP000239720"/>
    </source>
</evidence>
<comment type="pathway">
    <text evidence="4">Lipid metabolism.</text>
</comment>
<dbReference type="InterPro" id="IPR050324">
    <property type="entry name" value="CDP-alcohol_PTase-I"/>
</dbReference>
<keyword evidence="10 19" id="KW-0808">Transferase</keyword>
<keyword evidence="15" id="KW-0594">Phospholipid biosynthesis</keyword>
<name>A0A2K9E835_9FIRM</name>
<evidence type="ECO:0000313" key="22">
    <source>
        <dbReference type="EMBL" id="PQQ67597.1"/>
    </source>
</evidence>
<dbReference type="Pfam" id="PF01066">
    <property type="entry name" value="CDP-OH_P_transf"/>
    <property type="match status" value="1"/>
</dbReference>
<accession>A0A2K9E835</accession>
<evidence type="ECO:0000313" key="23">
    <source>
        <dbReference type="Proteomes" id="UP000233534"/>
    </source>
</evidence>
<comment type="function">
    <text evidence="1">This protein catalyzes the committed step to the synthesis of the acidic phospholipids.</text>
</comment>
<evidence type="ECO:0000256" key="9">
    <source>
        <dbReference type="ARBA" id="ARBA00022516"/>
    </source>
</evidence>
<keyword evidence="23" id="KW-1185">Reference proteome</keyword>
<feature type="transmembrane region" description="Helical" evidence="20">
    <location>
        <begin position="12"/>
        <end position="35"/>
    </location>
</feature>
<evidence type="ECO:0000256" key="7">
    <source>
        <dbReference type="ARBA" id="ARBA00014944"/>
    </source>
</evidence>
<dbReference type="AlphaFoldDB" id="A0A2K9E835"/>
<evidence type="ECO:0000256" key="14">
    <source>
        <dbReference type="ARBA" id="ARBA00023136"/>
    </source>
</evidence>
<dbReference type="GO" id="GO:0006655">
    <property type="term" value="P:phosphatidylglycerol biosynthetic process"/>
    <property type="evidence" value="ECO:0007669"/>
    <property type="project" value="UniProtKB-UniPathway"/>
</dbReference>
<dbReference type="PANTHER" id="PTHR14269:SF62">
    <property type="entry name" value="CDP-DIACYLGLYCEROL--GLYCEROL-3-PHOSPHATE 3-PHOSPHATIDYLTRANSFERASE 1, CHLOROPLASTIC"/>
    <property type="match status" value="1"/>
</dbReference>
<organism evidence="21 23">
    <name type="scientific">Acetivibrio saccincola</name>
    <dbReference type="NCBI Taxonomy" id="1677857"/>
    <lineage>
        <taxon>Bacteria</taxon>
        <taxon>Bacillati</taxon>
        <taxon>Bacillota</taxon>
        <taxon>Clostridia</taxon>
        <taxon>Eubacteriales</taxon>
        <taxon>Oscillospiraceae</taxon>
        <taxon>Acetivibrio</taxon>
    </lineage>
</organism>
<feature type="transmembrane region" description="Helical" evidence="20">
    <location>
        <begin position="55"/>
        <end position="75"/>
    </location>
</feature>
<dbReference type="GO" id="GO:0008444">
    <property type="term" value="F:CDP-diacylglycerol-glycerol-3-phosphate 3-phosphatidyltransferase activity"/>
    <property type="evidence" value="ECO:0007669"/>
    <property type="project" value="UniProtKB-UniRule"/>
</dbReference>
<comment type="subcellular location">
    <subcellularLocation>
        <location evidence="2">Cell membrane</location>
        <topology evidence="2">Multi-pass membrane protein</topology>
    </subcellularLocation>
</comment>
<evidence type="ECO:0000256" key="4">
    <source>
        <dbReference type="ARBA" id="ARBA00005189"/>
    </source>
</evidence>
<keyword evidence="12 20" id="KW-1133">Transmembrane helix</keyword>
<dbReference type="OrthoDB" id="9796672at2"/>
<evidence type="ECO:0000256" key="1">
    <source>
        <dbReference type="ARBA" id="ARBA00003973"/>
    </source>
</evidence>
<protein>
    <recommendedName>
        <fullName evidence="7 18">CDP-diacylglycerol--glycerol-3-phosphate 3-phosphatidyltransferase</fullName>
        <ecNumber evidence="6 18">2.7.8.5</ecNumber>
    </recommendedName>
</protein>
<comment type="similarity">
    <text evidence="5 19">Belongs to the CDP-alcohol phosphatidyltransferase class-I family.</text>
</comment>
<evidence type="ECO:0000256" key="12">
    <source>
        <dbReference type="ARBA" id="ARBA00022989"/>
    </source>
</evidence>
<evidence type="ECO:0000256" key="15">
    <source>
        <dbReference type="ARBA" id="ARBA00023209"/>
    </source>
</evidence>
<keyword evidence="8" id="KW-1003">Cell membrane</keyword>
<keyword evidence="13" id="KW-0443">Lipid metabolism</keyword>
<feature type="transmembrane region" description="Helical" evidence="20">
    <location>
        <begin position="153"/>
        <end position="170"/>
    </location>
</feature>
<evidence type="ECO:0000256" key="2">
    <source>
        <dbReference type="ARBA" id="ARBA00004651"/>
    </source>
</evidence>
<evidence type="ECO:0000256" key="17">
    <source>
        <dbReference type="ARBA" id="ARBA00048586"/>
    </source>
</evidence>
<dbReference type="RefSeq" id="WP_101301376.1">
    <property type="nucleotide sequence ID" value="NZ_CP025197.1"/>
</dbReference>
<evidence type="ECO:0000256" key="5">
    <source>
        <dbReference type="ARBA" id="ARBA00010441"/>
    </source>
</evidence>
<gene>
    <name evidence="21" type="primary">pgsA</name>
    <name evidence="22" type="ORF">B9R14_13135</name>
    <name evidence="21" type="ORF">HVS_09000</name>
</gene>
<dbReference type="UniPathway" id="UPA00084">
    <property type="reaction ID" value="UER00503"/>
</dbReference>
<dbReference type="EC" id="2.7.8.5" evidence="6 18"/>
<evidence type="ECO:0000313" key="21">
    <source>
        <dbReference type="EMBL" id="AUG57706.1"/>
    </source>
</evidence>
<dbReference type="Proteomes" id="UP000239720">
    <property type="component" value="Unassembled WGS sequence"/>
</dbReference>
<comment type="pathway">
    <text evidence="3">Phospholipid metabolism; phosphatidylglycerol biosynthesis; phosphatidylglycerol from CDP-diacylglycerol: step 1/2.</text>
</comment>
<dbReference type="Proteomes" id="UP000233534">
    <property type="component" value="Chromosome"/>
</dbReference>
<dbReference type="FunFam" id="1.20.120.1760:FF:000004">
    <property type="entry name" value="CDP-diacylglycerol--glycerol-3-phosphate 3-phosphatidyltransferase"/>
    <property type="match status" value="1"/>
</dbReference>
<dbReference type="GO" id="GO:0005886">
    <property type="term" value="C:plasma membrane"/>
    <property type="evidence" value="ECO:0007669"/>
    <property type="project" value="UniProtKB-SubCell"/>
</dbReference>
<dbReference type="PANTHER" id="PTHR14269">
    <property type="entry name" value="CDP-DIACYLGLYCEROL--GLYCEROL-3-PHOSPHATE 3-PHOSPHATIDYLTRANSFERASE-RELATED"/>
    <property type="match status" value="1"/>
</dbReference>
<reference evidence="21 23" key="1">
    <citation type="submission" date="2017-12" db="EMBL/GenBank/DDBJ databases">
        <title>Complete genome sequence of Herbivorax saccincola GGR1, a novel Cellulosome-producing hydrolytic bacterium in a thermophilic biogas plant, established by Illumina and Nanopore MinION sequencing.</title>
        <authorList>
            <person name="Pechtl A."/>
            <person name="Ruckert C."/>
            <person name="Koeck D.E."/>
            <person name="Maus I."/>
            <person name="Winkler A."/>
            <person name="Kalinowski J."/>
            <person name="Puhler A."/>
            <person name="Schwarz W.W."/>
            <person name="Zverlov V.V."/>
            <person name="Schluter A."/>
            <person name="Liebl W."/>
        </authorList>
    </citation>
    <scope>NUCLEOTIDE SEQUENCE [LARGE SCALE GENOMIC DNA]</scope>
    <source>
        <strain evidence="21">GGR1</strain>
        <strain evidence="23">SR1</strain>
    </source>
</reference>
<keyword evidence="16" id="KW-1208">Phospholipid metabolism</keyword>
<evidence type="ECO:0000256" key="13">
    <source>
        <dbReference type="ARBA" id="ARBA00023098"/>
    </source>
</evidence>
<dbReference type="NCBIfam" id="TIGR00560">
    <property type="entry name" value="pgsA"/>
    <property type="match status" value="1"/>
</dbReference>
<dbReference type="EMBL" id="NEMB01000003">
    <property type="protein sequence ID" value="PQQ67597.1"/>
    <property type="molecule type" value="Genomic_DNA"/>
</dbReference>
<dbReference type="KEGG" id="hsc:HVS_09000"/>
<comment type="catalytic activity">
    <reaction evidence="17">
        <text>a CDP-1,2-diacyl-sn-glycerol + sn-glycerol 3-phosphate = a 1,2-diacyl-sn-glycero-3-phospho-(1'-sn-glycero-3'-phosphate) + CMP + H(+)</text>
        <dbReference type="Rhea" id="RHEA:12593"/>
        <dbReference type="ChEBI" id="CHEBI:15378"/>
        <dbReference type="ChEBI" id="CHEBI:57597"/>
        <dbReference type="ChEBI" id="CHEBI:58332"/>
        <dbReference type="ChEBI" id="CHEBI:60110"/>
        <dbReference type="ChEBI" id="CHEBI:60377"/>
        <dbReference type="EC" id="2.7.8.5"/>
    </reaction>
</comment>
<evidence type="ECO:0000256" key="18">
    <source>
        <dbReference type="NCBIfam" id="TIGR00560"/>
    </source>
</evidence>
<sequence>MNLPNKLTLSRIIMVPIFMLLIIPIPDWIFEVQMLKFAHPHLRVINEYIWEYGNYLAALLFLIASSTDGLDGYIARKRKQITRFGKFLDPIADKLLITAALVALVERNNVTSWAATVIIGREFIITGLRLVAASDGIVIAASKWGKVKTITQIVAILAALLKNYPISLWVDFPLDRYLMFIAVVITIYSAYDYIIKNANVIDFNK</sequence>
<dbReference type="Gene3D" id="1.20.120.1760">
    <property type="match status" value="1"/>
</dbReference>
<evidence type="ECO:0000256" key="11">
    <source>
        <dbReference type="ARBA" id="ARBA00022692"/>
    </source>
</evidence>
<proteinExistence type="inferred from homology"/>
<reference evidence="22 24" key="2">
    <citation type="journal article" date="2018" name="Syst. Appl. Microbiol.">
        <title>Characterization and high-quality draft genome sequence of Herbivorax saccincola A7, an anaerobic, alkaliphilic, thermophilic, cellulolytic, and xylanolytic bacterium.</title>
        <authorList>
            <person name="Aikawa S."/>
            <person name="Baramee S."/>
            <person name="Sermsathanaswadi J."/>
            <person name="Thianheng P."/>
            <person name="Tachaapaikoon C."/>
            <person name="Shikata A."/>
            <person name="Waeonukul R."/>
            <person name="Pason P."/>
            <person name="Ratanakhanokchai K."/>
            <person name="Kosugi A."/>
        </authorList>
    </citation>
    <scope>NUCLEOTIDE SEQUENCE [LARGE SCALE GENOMIC DNA]</scope>
    <source>
        <strain evidence="22 24">A7</strain>
    </source>
</reference>
<evidence type="ECO:0000256" key="20">
    <source>
        <dbReference type="SAM" id="Phobius"/>
    </source>
</evidence>
<evidence type="ECO:0000256" key="6">
    <source>
        <dbReference type="ARBA" id="ARBA00013170"/>
    </source>
</evidence>
<evidence type="ECO:0000256" key="8">
    <source>
        <dbReference type="ARBA" id="ARBA00022475"/>
    </source>
</evidence>
<evidence type="ECO:0000256" key="10">
    <source>
        <dbReference type="ARBA" id="ARBA00022679"/>
    </source>
</evidence>
<keyword evidence="14 20" id="KW-0472">Membrane</keyword>
<dbReference type="InterPro" id="IPR043130">
    <property type="entry name" value="CDP-OH_PTrfase_TM_dom"/>
</dbReference>
<dbReference type="InterPro" id="IPR000462">
    <property type="entry name" value="CDP-OH_P_trans"/>
</dbReference>
<dbReference type="EMBL" id="CP025197">
    <property type="protein sequence ID" value="AUG57706.1"/>
    <property type="molecule type" value="Genomic_DNA"/>
</dbReference>
<keyword evidence="9" id="KW-0444">Lipid biosynthesis</keyword>
<dbReference type="InterPro" id="IPR004570">
    <property type="entry name" value="Phosphatidylglycerol_P_synth"/>
</dbReference>
<dbReference type="PIRSF" id="PIRSF000847">
    <property type="entry name" value="Phos_ph_gly_syn"/>
    <property type="match status" value="1"/>
</dbReference>
<evidence type="ECO:0000256" key="16">
    <source>
        <dbReference type="ARBA" id="ARBA00023264"/>
    </source>
</evidence>
<evidence type="ECO:0000256" key="19">
    <source>
        <dbReference type="RuleBase" id="RU003750"/>
    </source>
</evidence>